<dbReference type="PANTHER" id="PTHR23517">
    <property type="entry name" value="RESISTANCE PROTEIN MDTM, PUTATIVE-RELATED-RELATED"/>
    <property type="match status" value="1"/>
</dbReference>
<feature type="transmembrane region" description="Helical" evidence="7">
    <location>
        <begin position="380"/>
        <end position="398"/>
    </location>
</feature>
<accession>A0A0F9TEJ4</accession>
<evidence type="ECO:0000256" key="6">
    <source>
        <dbReference type="ARBA" id="ARBA00023136"/>
    </source>
</evidence>
<proteinExistence type="predicted"/>
<dbReference type="PROSITE" id="PS50850">
    <property type="entry name" value="MFS"/>
    <property type="match status" value="1"/>
</dbReference>
<keyword evidence="2" id="KW-0813">Transport</keyword>
<dbReference type="GO" id="GO:0022857">
    <property type="term" value="F:transmembrane transporter activity"/>
    <property type="evidence" value="ECO:0007669"/>
    <property type="project" value="InterPro"/>
</dbReference>
<organism evidence="9">
    <name type="scientific">marine sediment metagenome</name>
    <dbReference type="NCBI Taxonomy" id="412755"/>
    <lineage>
        <taxon>unclassified sequences</taxon>
        <taxon>metagenomes</taxon>
        <taxon>ecological metagenomes</taxon>
    </lineage>
</organism>
<dbReference type="InterPro" id="IPR005829">
    <property type="entry name" value="Sugar_transporter_CS"/>
</dbReference>
<evidence type="ECO:0000313" key="9">
    <source>
        <dbReference type="EMBL" id="KKN39888.1"/>
    </source>
</evidence>
<sequence length="404" mass="43713">MTISSGKDIESNNQKSLTFNKRPVFLILIFTFTVSFDGTIAIPIISNYAIDLGASKAMAGFIVGVYSIVHIPSNIFLGRLVDKLGRKGLISLGIFLDGLSMLLYSLAQDPLFLLFARVIHGLGGGFGGPATMAYFSDATSQRRSGRGMALYGISIGFSNLIGFMLGGMLAQKIGYSNLFFLIAIVLFIMCLFSFSLPSIYKPPEESITFKEEFKIVKQTIFRKSMISPYISTLTLMFNLGIITATYTIMLKTAFYTDGQIGIILSIMVIFSILVHYPAGILSDKLGYIKVMLIGLILTALAFGILMTSLKSPIPMIGMIFFGLGHGMIFPSSASVIKDKTSDSESGIATGMFYALIVAGVAIGAPISGLVYHIYTDQTTLLLGIVAPLIVSVILIFLLRSSQKN</sequence>
<keyword evidence="3" id="KW-1003">Cell membrane</keyword>
<evidence type="ECO:0000256" key="5">
    <source>
        <dbReference type="ARBA" id="ARBA00022989"/>
    </source>
</evidence>
<evidence type="ECO:0000256" key="7">
    <source>
        <dbReference type="SAM" id="Phobius"/>
    </source>
</evidence>
<feature type="transmembrane region" description="Helical" evidence="7">
    <location>
        <begin position="348"/>
        <end position="374"/>
    </location>
</feature>
<evidence type="ECO:0000256" key="4">
    <source>
        <dbReference type="ARBA" id="ARBA00022692"/>
    </source>
</evidence>
<dbReference type="InterPro" id="IPR050171">
    <property type="entry name" value="MFS_Transporters"/>
</dbReference>
<gene>
    <name evidence="9" type="ORF">LCGC14_0738930</name>
</gene>
<evidence type="ECO:0000256" key="2">
    <source>
        <dbReference type="ARBA" id="ARBA00022448"/>
    </source>
</evidence>
<evidence type="ECO:0000256" key="1">
    <source>
        <dbReference type="ARBA" id="ARBA00004651"/>
    </source>
</evidence>
<reference evidence="9" key="1">
    <citation type="journal article" date="2015" name="Nature">
        <title>Complex archaea that bridge the gap between prokaryotes and eukaryotes.</title>
        <authorList>
            <person name="Spang A."/>
            <person name="Saw J.H."/>
            <person name="Jorgensen S.L."/>
            <person name="Zaremba-Niedzwiedzka K."/>
            <person name="Martijn J."/>
            <person name="Lind A.E."/>
            <person name="van Eijk R."/>
            <person name="Schleper C."/>
            <person name="Guy L."/>
            <person name="Ettema T.J."/>
        </authorList>
    </citation>
    <scope>NUCLEOTIDE SEQUENCE</scope>
</reference>
<protein>
    <recommendedName>
        <fullName evidence="8">Major facilitator superfamily (MFS) profile domain-containing protein</fullName>
    </recommendedName>
</protein>
<comment type="subcellular location">
    <subcellularLocation>
        <location evidence="1">Cell membrane</location>
        <topology evidence="1">Multi-pass membrane protein</topology>
    </subcellularLocation>
</comment>
<feature type="transmembrane region" description="Helical" evidence="7">
    <location>
        <begin position="148"/>
        <end position="166"/>
    </location>
</feature>
<feature type="transmembrane region" description="Helical" evidence="7">
    <location>
        <begin position="315"/>
        <end position="336"/>
    </location>
</feature>
<feature type="transmembrane region" description="Helical" evidence="7">
    <location>
        <begin position="113"/>
        <end position="136"/>
    </location>
</feature>
<feature type="domain" description="Major facilitator superfamily (MFS) profile" evidence="8">
    <location>
        <begin position="23"/>
        <end position="403"/>
    </location>
</feature>
<name>A0A0F9TEJ4_9ZZZZ</name>
<evidence type="ECO:0000256" key="3">
    <source>
        <dbReference type="ARBA" id="ARBA00022475"/>
    </source>
</evidence>
<dbReference type="SUPFAM" id="SSF103473">
    <property type="entry name" value="MFS general substrate transporter"/>
    <property type="match status" value="1"/>
</dbReference>
<evidence type="ECO:0000259" key="8">
    <source>
        <dbReference type="PROSITE" id="PS50850"/>
    </source>
</evidence>
<dbReference type="PROSITE" id="PS00216">
    <property type="entry name" value="SUGAR_TRANSPORT_1"/>
    <property type="match status" value="1"/>
</dbReference>
<dbReference type="AlphaFoldDB" id="A0A0F9TEJ4"/>
<feature type="transmembrane region" description="Helical" evidence="7">
    <location>
        <begin position="226"/>
        <end position="248"/>
    </location>
</feature>
<feature type="transmembrane region" description="Helical" evidence="7">
    <location>
        <begin position="24"/>
        <end position="45"/>
    </location>
</feature>
<feature type="transmembrane region" description="Helical" evidence="7">
    <location>
        <begin position="57"/>
        <end position="77"/>
    </location>
</feature>
<dbReference type="InterPro" id="IPR011701">
    <property type="entry name" value="MFS"/>
</dbReference>
<dbReference type="EMBL" id="LAZR01001738">
    <property type="protein sequence ID" value="KKN39888.1"/>
    <property type="molecule type" value="Genomic_DNA"/>
</dbReference>
<dbReference type="CDD" id="cd17325">
    <property type="entry name" value="MFS_MdtG_SLC18_like"/>
    <property type="match status" value="1"/>
</dbReference>
<feature type="transmembrane region" description="Helical" evidence="7">
    <location>
        <begin position="260"/>
        <end position="278"/>
    </location>
</feature>
<keyword evidence="6 7" id="KW-0472">Membrane</keyword>
<dbReference type="Gene3D" id="1.20.1250.20">
    <property type="entry name" value="MFS general substrate transporter like domains"/>
    <property type="match status" value="1"/>
</dbReference>
<dbReference type="InterPro" id="IPR036259">
    <property type="entry name" value="MFS_trans_sf"/>
</dbReference>
<keyword evidence="5 7" id="KW-1133">Transmembrane helix</keyword>
<feature type="transmembrane region" description="Helical" evidence="7">
    <location>
        <begin position="89"/>
        <end position="107"/>
    </location>
</feature>
<feature type="transmembrane region" description="Helical" evidence="7">
    <location>
        <begin position="178"/>
        <end position="200"/>
    </location>
</feature>
<feature type="transmembrane region" description="Helical" evidence="7">
    <location>
        <begin position="290"/>
        <end position="309"/>
    </location>
</feature>
<dbReference type="GO" id="GO:0005886">
    <property type="term" value="C:plasma membrane"/>
    <property type="evidence" value="ECO:0007669"/>
    <property type="project" value="UniProtKB-SubCell"/>
</dbReference>
<comment type="caution">
    <text evidence="9">The sequence shown here is derived from an EMBL/GenBank/DDBJ whole genome shotgun (WGS) entry which is preliminary data.</text>
</comment>
<dbReference type="InterPro" id="IPR020846">
    <property type="entry name" value="MFS_dom"/>
</dbReference>
<keyword evidence="4 7" id="KW-0812">Transmembrane</keyword>
<dbReference type="Pfam" id="PF07690">
    <property type="entry name" value="MFS_1"/>
    <property type="match status" value="2"/>
</dbReference>